<evidence type="ECO:0000313" key="5">
    <source>
        <dbReference type="EMBL" id="VFS75490.1"/>
    </source>
</evidence>
<gene>
    <name evidence="5" type="ORF">NCTC13038_03393</name>
</gene>
<feature type="transmembrane region" description="Helical" evidence="2">
    <location>
        <begin position="230"/>
        <end position="255"/>
    </location>
</feature>
<dbReference type="InterPro" id="IPR010657">
    <property type="entry name" value="ImpA_N"/>
</dbReference>
<evidence type="ECO:0000256" key="1">
    <source>
        <dbReference type="SAM" id="MobiDB-lite"/>
    </source>
</evidence>
<dbReference type="InterPro" id="IPR021069">
    <property type="entry name" value="ImpA_C"/>
</dbReference>
<evidence type="ECO:0000313" key="6">
    <source>
        <dbReference type="Proteomes" id="UP000332594"/>
    </source>
</evidence>
<dbReference type="PANTHER" id="PTHR37024">
    <property type="entry name" value="TYPE VI SECRETION SYSTEM DUF2094 AND IMPA-RELATED DOMAIN PROTEIN"/>
    <property type="match status" value="1"/>
</dbReference>
<evidence type="ECO:0000256" key="2">
    <source>
        <dbReference type="SAM" id="Phobius"/>
    </source>
</evidence>
<keyword evidence="2" id="KW-0812">Transmembrane</keyword>
<dbReference type="Proteomes" id="UP000332594">
    <property type="component" value="Unassembled WGS sequence"/>
</dbReference>
<feature type="region of interest" description="Disordered" evidence="1">
    <location>
        <begin position="259"/>
        <end position="278"/>
    </location>
</feature>
<feature type="domain" description="ImpA N-terminal" evidence="3">
    <location>
        <begin position="11"/>
        <end position="111"/>
    </location>
</feature>
<dbReference type="Pfam" id="PF12486">
    <property type="entry name" value="VasL"/>
    <property type="match status" value="1"/>
</dbReference>
<keyword evidence="2" id="KW-1133">Transmembrane helix</keyword>
<feature type="domain" description="ImpA C-terminal" evidence="4">
    <location>
        <begin position="300"/>
        <end position="441"/>
    </location>
</feature>
<reference evidence="5 6" key="1">
    <citation type="submission" date="2019-03" db="EMBL/GenBank/DDBJ databases">
        <authorList>
            <consortium name="Pathogen Informatics"/>
        </authorList>
    </citation>
    <scope>NUCLEOTIDE SEQUENCE [LARGE SCALE GENOMIC DNA]</scope>
    <source>
        <strain evidence="5 6">NCTC13038</strain>
    </source>
</reference>
<dbReference type="Pfam" id="PF06812">
    <property type="entry name" value="ImpA_N"/>
    <property type="match status" value="1"/>
</dbReference>
<dbReference type="PANTHER" id="PTHR37024:SF5">
    <property type="entry name" value="IMPA N-TERMINAL DOMAIN-CONTAINING PROTEIN"/>
    <property type="match status" value="1"/>
</dbReference>
<accession>A0A485BQ63</accession>
<evidence type="ECO:0000259" key="4">
    <source>
        <dbReference type="Pfam" id="PF12486"/>
    </source>
</evidence>
<sequence length="445" mass="49302">MKSTEPRDIRTGGDPRPFPDFIALRDEMSKQTHPARPDIHWERVEKLSLALFDKNGIELQTGAWFTLARSHLARVEGMNEGLKLVATILSRQWAQYWPRASHPRAEILSGLFQRLQKVFRTFTLSHEDYHPLLQLESTLDSLSSILARQELLQISQIEPLVQQVCSALTRVENAPEPQLSAAAITLPVAQAPPIGLNEAIPEPRRPDAIPPGSAVAVNRVHKMAPAPKRVGLFACGMLTAFALSAAVFIGGHYLARSDQAGQQPDSRQQPLPWLPGAAAGETFSSSGSAAGWLKDASLRLEALSALPPDWHLRYGQDLINQAYALWPALPETEELGTQWRQKLALNGTPDDSLAGWHQGMLRLQSLSEQLNALDGQKGRYLTVSELKSQVFAAIQAFNQSVPAEEQLRQIAARQEPGMIPQAQKLEVEQHLQQLIIRYSALTNRE</sequence>
<dbReference type="RefSeq" id="WP_166793739.1">
    <property type="nucleotide sequence ID" value="NZ_BJNO01000006.1"/>
</dbReference>
<proteinExistence type="predicted"/>
<keyword evidence="2" id="KW-0472">Membrane</keyword>
<evidence type="ECO:0000259" key="3">
    <source>
        <dbReference type="Pfam" id="PF06812"/>
    </source>
</evidence>
<organism evidence="5 6">
    <name type="scientific">Raoultella terrigena</name>
    <name type="common">Klebsiella terrigena</name>
    <dbReference type="NCBI Taxonomy" id="577"/>
    <lineage>
        <taxon>Bacteria</taxon>
        <taxon>Pseudomonadati</taxon>
        <taxon>Pseudomonadota</taxon>
        <taxon>Gammaproteobacteria</taxon>
        <taxon>Enterobacterales</taxon>
        <taxon>Enterobacteriaceae</taxon>
        <taxon>Klebsiella/Raoultella group</taxon>
        <taxon>Raoultella</taxon>
    </lineage>
</organism>
<dbReference type="AlphaFoldDB" id="A0A485BQ63"/>
<feature type="compositionally biased region" description="Polar residues" evidence="1">
    <location>
        <begin position="259"/>
        <end position="269"/>
    </location>
</feature>
<dbReference type="EMBL" id="CAADJG010000002">
    <property type="protein sequence ID" value="VFS75490.1"/>
    <property type="molecule type" value="Genomic_DNA"/>
</dbReference>
<name>A0A485BQ63_RAOTE</name>
<protein>
    <submittedName>
        <fullName evidence="5">Uncharacterized protein conserved in bacteria</fullName>
    </submittedName>
</protein>